<protein>
    <submittedName>
        <fullName evidence="2">Uncharacterized protein</fullName>
    </submittedName>
</protein>
<feature type="compositionally biased region" description="Polar residues" evidence="1">
    <location>
        <begin position="100"/>
        <end position="109"/>
    </location>
</feature>
<name>A0AAE0BI85_9CHLO</name>
<proteinExistence type="predicted"/>
<feature type="region of interest" description="Disordered" evidence="1">
    <location>
        <begin position="1"/>
        <end position="109"/>
    </location>
</feature>
<feature type="compositionally biased region" description="Gly residues" evidence="1">
    <location>
        <begin position="26"/>
        <end position="46"/>
    </location>
</feature>
<evidence type="ECO:0000256" key="1">
    <source>
        <dbReference type="SAM" id="MobiDB-lite"/>
    </source>
</evidence>
<gene>
    <name evidence="2" type="ORF">CYMTET_53483</name>
</gene>
<keyword evidence="3" id="KW-1185">Reference proteome</keyword>
<organism evidence="2 3">
    <name type="scientific">Cymbomonas tetramitiformis</name>
    <dbReference type="NCBI Taxonomy" id="36881"/>
    <lineage>
        <taxon>Eukaryota</taxon>
        <taxon>Viridiplantae</taxon>
        <taxon>Chlorophyta</taxon>
        <taxon>Pyramimonadophyceae</taxon>
        <taxon>Pyramimonadales</taxon>
        <taxon>Pyramimonadaceae</taxon>
        <taxon>Cymbomonas</taxon>
    </lineage>
</organism>
<comment type="caution">
    <text evidence="2">The sequence shown here is derived from an EMBL/GenBank/DDBJ whole genome shotgun (WGS) entry which is preliminary data.</text>
</comment>
<sequence>MEREKAAKSERQRNAVGTEVGARAGRTGGGREVGIDPGDGGTGGSGLNQSAGVMGVRGRGGGGRDGETGLIQYAGGQKGGGTGTGESVTGINQEAHRCQKPSQEATKRY</sequence>
<feature type="compositionally biased region" description="Basic and acidic residues" evidence="1">
    <location>
        <begin position="1"/>
        <end position="13"/>
    </location>
</feature>
<dbReference type="Proteomes" id="UP001190700">
    <property type="component" value="Unassembled WGS sequence"/>
</dbReference>
<evidence type="ECO:0000313" key="3">
    <source>
        <dbReference type="Proteomes" id="UP001190700"/>
    </source>
</evidence>
<dbReference type="EMBL" id="LGRX02035072">
    <property type="protein sequence ID" value="KAK3236373.1"/>
    <property type="molecule type" value="Genomic_DNA"/>
</dbReference>
<evidence type="ECO:0000313" key="2">
    <source>
        <dbReference type="EMBL" id="KAK3236373.1"/>
    </source>
</evidence>
<accession>A0AAE0BI85</accession>
<dbReference type="AlphaFoldDB" id="A0AAE0BI85"/>
<reference evidence="2 3" key="1">
    <citation type="journal article" date="2015" name="Genome Biol. Evol.">
        <title>Comparative Genomics of a Bacterivorous Green Alga Reveals Evolutionary Causalities and Consequences of Phago-Mixotrophic Mode of Nutrition.</title>
        <authorList>
            <person name="Burns J.A."/>
            <person name="Paasch A."/>
            <person name="Narechania A."/>
            <person name="Kim E."/>
        </authorList>
    </citation>
    <scope>NUCLEOTIDE SEQUENCE [LARGE SCALE GENOMIC DNA]</scope>
    <source>
        <strain evidence="2 3">PLY_AMNH</strain>
    </source>
</reference>